<dbReference type="SUPFAM" id="SSF51735">
    <property type="entry name" value="NAD(P)-binding Rossmann-fold domains"/>
    <property type="match status" value="1"/>
</dbReference>
<comment type="similarity">
    <text evidence="2 6">Belongs to the zinc-containing alcohol dehydrogenase family.</text>
</comment>
<accession>A0ABP0B5Z7</accession>
<evidence type="ECO:0000256" key="1">
    <source>
        <dbReference type="ARBA" id="ARBA00001947"/>
    </source>
</evidence>
<dbReference type="PANTHER" id="PTHR42940:SF2">
    <property type="entry name" value="DEHYDROGENASE FAMILY OXIDOREDUCTASE, PUTATIVE (JCVI)-RELATED"/>
    <property type="match status" value="1"/>
</dbReference>
<dbReference type="InterPro" id="IPR036291">
    <property type="entry name" value="NAD(P)-bd_dom_sf"/>
</dbReference>
<evidence type="ECO:0000256" key="5">
    <source>
        <dbReference type="ARBA" id="ARBA00023002"/>
    </source>
</evidence>
<proteinExistence type="inferred from homology"/>
<dbReference type="Pfam" id="PF08240">
    <property type="entry name" value="ADH_N"/>
    <property type="match status" value="1"/>
</dbReference>
<evidence type="ECO:0000256" key="3">
    <source>
        <dbReference type="ARBA" id="ARBA00022723"/>
    </source>
</evidence>
<dbReference type="PANTHER" id="PTHR42940">
    <property type="entry name" value="ALCOHOL DEHYDROGENASE 1-RELATED"/>
    <property type="match status" value="1"/>
</dbReference>
<evidence type="ECO:0000256" key="2">
    <source>
        <dbReference type="ARBA" id="ARBA00008072"/>
    </source>
</evidence>
<evidence type="ECO:0000259" key="8">
    <source>
        <dbReference type="Pfam" id="PF08240"/>
    </source>
</evidence>
<keyword evidence="5" id="KW-0560">Oxidoreductase</keyword>
<keyword evidence="10" id="KW-1185">Reference proteome</keyword>
<dbReference type="SUPFAM" id="SSF50129">
    <property type="entry name" value="GroES-like"/>
    <property type="match status" value="1"/>
</dbReference>
<gene>
    <name evidence="9" type="ORF">SEUCBS140593_002284</name>
</gene>
<dbReference type="InterPro" id="IPR002328">
    <property type="entry name" value="ADH_Zn_CS"/>
</dbReference>
<dbReference type="Gene3D" id="3.90.180.10">
    <property type="entry name" value="Medium-chain alcohol dehydrogenases, catalytic domain"/>
    <property type="match status" value="1"/>
</dbReference>
<dbReference type="Gene3D" id="3.40.50.720">
    <property type="entry name" value="NAD(P)-binding Rossmann-like Domain"/>
    <property type="match status" value="1"/>
</dbReference>
<reference evidence="9 10" key="1">
    <citation type="submission" date="2024-01" db="EMBL/GenBank/DDBJ databases">
        <authorList>
            <person name="Allen C."/>
            <person name="Tagirdzhanova G."/>
        </authorList>
    </citation>
    <scope>NUCLEOTIDE SEQUENCE [LARGE SCALE GENOMIC DNA]</scope>
</reference>
<organism evidence="9 10">
    <name type="scientific">Sporothrix eucalyptigena</name>
    <dbReference type="NCBI Taxonomy" id="1812306"/>
    <lineage>
        <taxon>Eukaryota</taxon>
        <taxon>Fungi</taxon>
        <taxon>Dikarya</taxon>
        <taxon>Ascomycota</taxon>
        <taxon>Pezizomycotina</taxon>
        <taxon>Sordariomycetes</taxon>
        <taxon>Sordariomycetidae</taxon>
        <taxon>Ophiostomatales</taxon>
        <taxon>Ophiostomataceae</taxon>
        <taxon>Sporothrix</taxon>
    </lineage>
</organism>
<feature type="domain" description="Alcohol dehydrogenase-like N-terminal" evidence="8">
    <location>
        <begin position="36"/>
        <end position="146"/>
    </location>
</feature>
<dbReference type="InterPro" id="IPR013154">
    <property type="entry name" value="ADH-like_N"/>
</dbReference>
<evidence type="ECO:0000256" key="6">
    <source>
        <dbReference type="RuleBase" id="RU361277"/>
    </source>
</evidence>
<evidence type="ECO:0000256" key="4">
    <source>
        <dbReference type="ARBA" id="ARBA00022833"/>
    </source>
</evidence>
<sequence>MSSLPIPTVQTAALIENPGPNASVVVRDSVPVAKPGPNEILVKLEYSGVCGSEIRALNGWGVYNPIVGHEGVGTVVQAGDDVGSSLLGQRVGVKWLYSACGDAAGVPACSACCRGFANNCSRQTNTGRHVPGTLQQYVLADARFVTTNFPPTLPSEVVAPLLCAGLTMMGAVGKVDAHVASLNESANEDVWVVVSGSGGGLGHIGVQLASAAKAGRYKVIAIDHGEAKKQLSLESGAHNFIDYTGGDDEVERQVKALTGEGAHAVIVVSGAEAAFRTAPRLVRNMGVIVTVGLPAADFMLPVSAALCSARSLTVTGVAVGTEDQMTQLLALAAEGKVTPKVEVRTLADVPGIIEGLRTDKVTGRIVVKIPE</sequence>
<dbReference type="InterPro" id="IPR011032">
    <property type="entry name" value="GroES-like_sf"/>
</dbReference>
<dbReference type="PROSITE" id="PS00059">
    <property type="entry name" value="ADH_ZINC"/>
    <property type="match status" value="1"/>
</dbReference>
<dbReference type="EMBL" id="CAWUHD010000015">
    <property type="protein sequence ID" value="CAK7214715.1"/>
    <property type="molecule type" value="Genomic_DNA"/>
</dbReference>
<comment type="caution">
    <text evidence="9">The sequence shown here is derived from an EMBL/GenBank/DDBJ whole genome shotgun (WGS) entry which is preliminary data.</text>
</comment>
<evidence type="ECO:0000313" key="9">
    <source>
        <dbReference type="EMBL" id="CAK7214715.1"/>
    </source>
</evidence>
<protein>
    <recommendedName>
        <fullName evidence="11">Enoyl reductase (ER) domain-containing protein</fullName>
    </recommendedName>
</protein>
<dbReference type="Pfam" id="PF00107">
    <property type="entry name" value="ADH_zinc_N"/>
    <property type="match status" value="1"/>
</dbReference>
<name>A0ABP0B5Z7_9PEZI</name>
<dbReference type="CDD" id="cd08297">
    <property type="entry name" value="CAD3"/>
    <property type="match status" value="1"/>
</dbReference>
<evidence type="ECO:0008006" key="11">
    <source>
        <dbReference type="Google" id="ProtNLM"/>
    </source>
</evidence>
<keyword evidence="4 6" id="KW-0862">Zinc</keyword>
<dbReference type="Proteomes" id="UP001642482">
    <property type="component" value="Unassembled WGS sequence"/>
</dbReference>
<keyword evidence="3 6" id="KW-0479">Metal-binding</keyword>
<feature type="domain" description="Alcohol dehydrogenase-like C-terminal" evidence="7">
    <location>
        <begin position="200"/>
        <end position="333"/>
    </location>
</feature>
<evidence type="ECO:0000259" key="7">
    <source>
        <dbReference type="Pfam" id="PF00107"/>
    </source>
</evidence>
<dbReference type="InterPro" id="IPR013149">
    <property type="entry name" value="ADH-like_C"/>
</dbReference>
<evidence type="ECO:0000313" key="10">
    <source>
        <dbReference type="Proteomes" id="UP001642482"/>
    </source>
</evidence>
<comment type="cofactor">
    <cofactor evidence="1 6">
        <name>Zn(2+)</name>
        <dbReference type="ChEBI" id="CHEBI:29105"/>
    </cofactor>
</comment>